<reference evidence="1" key="2">
    <citation type="submission" date="2023-01" db="EMBL/GenBank/DDBJ databases">
        <authorList>
            <person name="Sun Q."/>
            <person name="Evtushenko L."/>
        </authorList>
    </citation>
    <scope>NUCLEOTIDE SEQUENCE</scope>
    <source>
        <strain evidence="1">VKM Ac-1020</strain>
    </source>
</reference>
<evidence type="ECO:0000313" key="2">
    <source>
        <dbReference type="Proteomes" id="UP001142462"/>
    </source>
</evidence>
<dbReference type="Gene3D" id="3.30.110.170">
    <property type="entry name" value="Protein of unknown function (DUF541), domain 1"/>
    <property type="match status" value="1"/>
</dbReference>
<dbReference type="Proteomes" id="UP001142462">
    <property type="component" value="Unassembled WGS sequence"/>
</dbReference>
<proteinExistence type="predicted"/>
<name>A0A9W6LXB7_9MICO</name>
<dbReference type="Gene3D" id="3.30.70.2970">
    <property type="entry name" value="Protein of unknown function (DUF541), domain 2"/>
    <property type="match status" value="1"/>
</dbReference>
<dbReference type="InterPro" id="IPR007497">
    <property type="entry name" value="SIMPL/DUF541"/>
</dbReference>
<protein>
    <submittedName>
        <fullName evidence="1">SIMPL domain-containing protein</fullName>
    </submittedName>
</protein>
<keyword evidence="2" id="KW-1185">Reference proteome</keyword>
<comment type="caution">
    <text evidence="1">The sequence shown here is derived from an EMBL/GenBank/DDBJ whole genome shotgun (WGS) entry which is preliminary data.</text>
</comment>
<dbReference type="EMBL" id="BSEJ01000012">
    <property type="protein sequence ID" value="GLJ62307.1"/>
    <property type="molecule type" value="Genomic_DNA"/>
</dbReference>
<accession>A0A9W6LXB7</accession>
<dbReference type="AlphaFoldDB" id="A0A9W6LXB7"/>
<dbReference type="Pfam" id="PF04402">
    <property type="entry name" value="SIMPL"/>
    <property type="match status" value="1"/>
</dbReference>
<reference evidence="1" key="1">
    <citation type="journal article" date="2014" name="Int. J. Syst. Evol. Microbiol.">
        <title>Complete genome sequence of Corynebacterium casei LMG S-19264T (=DSM 44701T), isolated from a smear-ripened cheese.</title>
        <authorList>
            <consortium name="US DOE Joint Genome Institute (JGI-PGF)"/>
            <person name="Walter F."/>
            <person name="Albersmeier A."/>
            <person name="Kalinowski J."/>
            <person name="Ruckert C."/>
        </authorList>
    </citation>
    <scope>NUCLEOTIDE SEQUENCE</scope>
    <source>
        <strain evidence="1">VKM Ac-1020</strain>
    </source>
</reference>
<evidence type="ECO:0000313" key="1">
    <source>
        <dbReference type="EMBL" id="GLJ62307.1"/>
    </source>
</evidence>
<sequence length="217" mass="23093">MSDVIITVRGEDEERRAPERATLHLSVRADAPARDEVVRRVLARAETVRERIAAARAAGSILDWSSTRLAVRAERPWGDGGVRHDPVHTAAVDFTATFADAGDLSAWVSDASALDDVEIGEVHWHLTAQTRAALERDVAARAVGIAVARAKAYAEALGLHSVVPLEVADPGFLAPDGGPRPLRAMRATALDAAEAAVSYRPDDIVVAAAVEARFAAR</sequence>
<organism evidence="1 2">
    <name type="scientific">Microbacterium barkeri</name>
    <dbReference type="NCBI Taxonomy" id="33917"/>
    <lineage>
        <taxon>Bacteria</taxon>
        <taxon>Bacillati</taxon>
        <taxon>Actinomycetota</taxon>
        <taxon>Actinomycetes</taxon>
        <taxon>Micrococcales</taxon>
        <taxon>Microbacteriaceae</taxon>
        <taxon>Microbacterium</taxon>
    </lineage>
</organism>
<gene>
    <name evidence="1" type="ORF">GCM10017576_24370</name>
</gene>
<dbReference type="RefSeq" id="WP_271174000.1">
    <property type="nucleotide sequence ID" value="NZ_BSEJ01000012.1"/>
</dbReference>